<dbReference type="AlphaFoldDB" id="R7QU78"/>
<dbReference type="Gramene" id="CDF40910">
    <property type="protein sequence ID" value="CDF40910"/>
    <property type="gene ID" value="CHC_T00007468001"/>
</dbReference>
<keyword evidence="2" id="KW-1185">Reference proteome</keyword>
<proteinExistence type="predicted"/>
<dbReference type="RefSeq" id="XP_005711204.1">
    <property type="nucleotide sequence ID" value="XM_005711147.1"/>
</dbReference>
<accession>R7QU78</accession>
<protein>
    <submittedName>
        <fullName evidence="1">Uncharacterized protein</fullName>
    </submittedName>
</protein>
<dbReference type="GeneID" id="17318919"/>
<evidence type="ECO:0000313" key="2">
    <source>
        <dbReference type="Proteomes" id="UP000012073"/>
    </source>
</evidence>
<dbReference type="KEGG" id="ccp:CHC_T00007468001"/>
<dbReference type="EMBL" id="HG002267">
    <property type="protein sequence ID" value="CDF40910.1"/>
    <property type="molecule type" value="Genomic_DNA"/>
</dbReference>
<name>R7QU78_CHOCR</name>
<organism evidence="1 2">
    <name type="scientific">Chondrus crispus</name>
    <name type="common">Carrageen Irish moss</name>
    <name type="synonym">Polymorpha crispa</name>
    <dbReference type="NCBI Taxonomy" id="2769"/>
    <lineage>
        <taxon>Eukaryota</taxon>
        <taxon>Rhodophyta</taxon>
        <taxon>Florideophyceae</taxon>
        <taxon>Rhodymeniophycidae</taxon>
        <taxon>Gigartinales</taxon>
        <taxon>Gigartinaceae</taxon>
        <taxon>Chondrus</taxon>
    </lineage>
</organism>
<dbReference type="Proteomes" id="UP000012073">
    <property type="component" value="Unassembled WGS sequence"/>
</dbReference>
<sequence>MRRGRVQPTIGWTRPEANVACHQWECTLRAAQTPVPQLSTHVIQEWSRSLHWLPSKAWPYDDGKVVNCRISSGNREMHLCCFASRKAMKNRNPGVVHIACRRPYAYACHEMSYASID</sequence>
<gene>
    <name evidence="1" type="ORF">CHC_T00007468001</name>
</gene>
<evidence type="ECO:0000313" key="1">
    <source>
        <dbReference type="EMBL" id="CDF40910.1"/>
    </source>
</evidence>
<reference evidence="2" key="1">
    <citation type="journal article" date="2013" name="Proc. Natl. Acad. Sci. U.S.A.">
        <title>Genome structure and metabolic features in the red seaweed Chondrus crispus shed light on evolution of the Archaeplastida.</title>
        <authorList>
            <person name="Collen J."/>
            <person name="Porcel B."/>
            <person name="Carre W."/>
            <person name="Ball S.G."/>
            <person name="Chaparro C."/>
            <person name="Tonon T."/>
            <person name="Barbeyron T."/>
            <person name="Michel G."/>
            <person name="Noel B."/>
            <person name="Valentin K."/>
            <person name="Elias M."/>
            <person name="Artiguenave F."/>
            <person name="Arun A."/>
            <person name="Aury J.M."/>
            <person name="Barbosa-Neto J.F."/>
            <person name="Bothwell J.H."/>
            <person name="Bouget F.Y."/>
            <person name="Brillet L."/>
            <person name="Cabello-Hurtado F."/>
            <person name="Capella-Gutierrez S."/>
            <person name="Charrier B."/>
            <person name="Cladiere L."/>
            <person name="Cock J.M."/>
            <person name="Coelho S.M."/>
            <person name="Colleoni C."/>
            <person name="Czjzek M."/>
            <person name="Da Silva C."/>
            <person name="Delage L."/>
            <person name="Denoeud F."/>
            <person name="Deschamps P."/>
            <person name="Dittami S.M."/>
            <person name="Gabaldon T."/>
            <person name="Gachon C.M."/>
            <person name="Groisillier A."/>
            <person name="Herve C."/>
            <person name="Jabbari K."/>
            <person name="Katinka M."/>
            <person name="Kloareg B."/>
            <person name="Kowalczyk N."/>
            <person name="Labadie K."/>
            <person name="Leblanc C."/>
            <person name="Lopez P.J."/>
            <person name="McLachlan D.H."/>
            <person name="Meslet-Cladiere L."/>
            <person name="Moustafa A."/>
            <person name="Nehr Z."/>
            <person name="Nyvall Collen P."/>
            <person name="Panaud O."/>
            <person name="Partensky F."/>
            <person name="Poulain J."/>
            <person name="Rensing S.A."/>
            <person name="Rousvoal S."/>
            <person name="Samson G."/>
            <person name="Symeonidi A."/>
            <person name="Weissenbach J."/>
            <person name="Zambounis A."/>
            <person name="Wincker P."/>
            <person name="Boyen C."/>
        </authorList>
    </citation>
    <scope>NUCLEOTIDE SEQUENCE [LARGE SCALE GENOMIC DNA]</scope>
    <source>
        <strain evidence="2">cv. Stackhouse</strain>
    </source>
</reference>